<dbReference type="EMBL" id="JABANO010015395">
    <property type="protein sequence ID" value="KAF4736934.1"/>
    <property type="molecule type" value="Genomic_DNA"/>
</dbReference>
<evidence type="ECO:0000313" key="4">
    <source>
        <dbReference type="Proteomes" id="UP000574390"/>
    </source>
</evidence>
<evidence type="ECO:0000313" key="1">
    <source>
        <dbReference type="EMBL" id="KAF4723143.1"/>
    </source>
</evidence>
<name>A0A7J6SVD5_PEROL</name>
<evidence type="ECO:0000313" key="3">
    <source>
        <dbReference type="Proteomes" id="UP000553632"/>
    </source>
</evidence>
<evidence type="ECO:0000313" key="2">
    <source>
        <dbReference type="EMBL" id="KAF4736934.1"/>
    </source>
</evidence>
<dbReference type="EMBL" id="JABANM010020256">
    <property type="protein sequence ID" value="KAF4723143.1"/>
    <property type="molecule type" value="Genomic_DNA"/>
</dbReference>
<gene>
    <name evidence="1" type="ORF">FOZ62_002243</name>
    <name evidence="2" type="ORF">FOZ63_027106</name>
</gene>
<feature type="non-terminal residue" evidence="2">
    <location>
        <position position="203"/>
    </location>
</feature>
<sequence>MLNIIVVADGGGSVRRGPGKVLGLVSAWQSGASPIGSSQPWQRSRVDEMEHGLATDAPVDVVGGQKRKNWEELLEENRAKSAEANDEAGGLVTARCIPEGGAAGDAVTLTFHFETVQDARKFEEKWGGPLPARSSAPPKLTGAVAVIQSRYVPGFSANGGALEGRHWVVKADGVPGVTQALPLIAARPQSAPRHYRAGLLHVQ</sequence>
<dbReference type="Proteomes" id="UP000574390">
    <property type="component" value="Unassembled WGS sequence"/>
</dbReference>
<dbReference type="AlphaFoldDB" id="A0A7J6SVD5"/>
<protein>
    <submittedName>
        <fullName evidence="2">Uncharacterized protein</fullName>
    </submittedName>
</protein>
<reference evidence="3 4" key="1">
    <citation type="submission" date="2020-04" db="EMBL/GenBank/DDBJ databases">
        <title>Perkinsus olseni comparative genomics.</title>
        <authorList>
            <person name="Bogema D.R."/>
        </authorList>
    </citation>
    <scope>NUCLEOTIDE SEQUENCE [LARGE SCALE GENOMIC DNA]</scope>
    <source>
        <strain evidence="1">ATCC PRA-205</strain>
        <strain evidence="2 3">ATCC PRA-207</strain>
    </source>
</reference>
<organism evidence="2 3">
    <name type="scientific">Perkinsus olseni</name>
    <name type="common">Perkinsus atlanticus</name>
    <dbReference type="NCBI Taxonomy" id="32597"/>
    <lineage>
        <taxon>Eukaryota</taxon>
        <taxon>Sar</taxon>
        <taxon>Alveolata</taxon>
        <taxon>Perkinsozoa</taxon>
        <taxon>Perkinsea</taxon>
        <taxon>Perkinsida</taxon>
        <taxon>Perkinsidae</taxon>
        <taxon>Perkinsus</taxon>
    </lineage>
</organism>
<dbReference type="Proteomes" id="UP000553632">
    <property type="component" value="Unassembled WGS sequence"/>
</dbReference>
<proteinExistence type="predicted"/>
<keyword evidence="3" id="KW-1185">Reference proteome</keyword>
<comment type="caution">
    <text evidence="2">The sequence shown here is derived from an EMBL/GenBank/DDBJ whole genome shotgun (WGS) entry which is preliminary data.</text>
</comment>
<accession>A0A7J6SVD5</accession>